<gene>
    <name evidence="10" type="ORF">C2E20_8499</name>
</gene>
<dbReference type="SUPFAM" id="SSF47616">
    <property type="entry name" value="GST C-terminal domain-like"/>
    <property type="match status" value="1"/>
</dbReference>
<dbReference type="Pfam" id="PF01588">
    <property type="entry name" value="tRNA_bind"/>
    <property type="match status" value="1"/>
</dbReference>
<sequence>MPQAFQVPDEATARLLRLVAGAAGLPDGQLAISVGGVDEVIFSGPDGAPAFGAHTACRLLASLGPAELLGATPEHQAKVAEWVSFRHKALTPLMDAGLAELNATLAGRTYIAGGRQPSLADLALYAAVSPAAVAFPVAQHGHFCNLLRWYDLLHHTADAAQLFPAASFQRPAYVAPPPPPPAEPKAGKADKAAGAAAADKGAANGGDKAAAAAAAAAAPAEVGKKGGKAAAAAAAAAPAEAGKKEKGKKDKGGAPATPATSAEAGGKKGGDEECTIDLLDIRVGQIVKVGRHPNADALYLEEIDVGEAEPRQVISGLVKFVPEELMAGRRVLVVCNFKPAKMRDVMSYGMVLCASNDAHDQVDPVVPPEGVPVGERVAFEGYAAPPPEQLNPKKKQWEKIAPEFKTDAAGLCVYRGVQMMTSKGAARRDELDTL</sequence>
<evidence type="ECO:0000256" key="3">
    <source>
        <dbReference type="ARBA" id="ARBA00022555"/>
    </source>
</evidence>
<dbReference type="GO" id="GO:0006412">
    <property type="term" value="P:translation"/>
    <property type="evidence" value="ECO:0007669"/>
    <property type="project" value="UniProtKB-KW"/>
</dbReference>
<evidence type="ECO:0000313" key="11">
    <source>
        <dbReference type="Proteomes" id="UP000239649"/>
    </source>
</evidence>
<dbReference type="Gene3D" id="1.20.1050.130">
    <property type="match status" value="1"/>
</dbReference>
<organism evidence="10 11">
    <name type="scientific">Micractinium conductrix</name>
    <dbReference type="NCBI Taxonomy" id="554055"/>
    <lineage>
        <taxon>Eukaryota</taxon>
        <taxon>Viridiplantae</taxon>
        <taxon>Chlorophyta</taxon>
        <taxon>core chlorophytes</taxon>
        <taxon>Trebouxiophyceae</taxon>
        <taxon>Chlorellales</taxon>
        <taxon>Chlorellaceae</taxon>
        <taxon>Chlorella clade</taxon>
        <taxon>Micractinium</taxon>
    </lineage>
</organism>
<dbReference type="InterPro" id="IPR002547">
    <property type="entry name" value="tRNA-bd_dom"/>
</dbReference>
<dbReference type="AlphaFoldDB" id="A0A2P6V182"/>
<comment type="caution">
    <text evidence="10">The sequence shown here is derived from an EMBL/GenBank/DDBJ whole genome shotgun (WGS) entry which is preliminary data.</text>
</comment>
<dbReference type="Gene3D" id="2.40.50.140">
    <property type="entry name" value="Nucleic acid-binding proteins"/>
    <property type="match status" value="1"/>
</dbReference>
<dbReference type="PROSITE" id="PS50886">
    <property type="entry name" value="TRBD"/>
    <property type="match status" value="1"/>
</dbReference>
<keyword evidence="2" id="KW-0963">Cytoplasm</keyword>
<dbReference type="EMBL" id="LHPF02000046">
    <property type="protein sequence ID" value="PSC67857.1"/>
    <property type="molecule type" value="Genomic_DNA"/>
</dbReference>
<proteinExistence type="predicted"/>
<feature type="compositionally biased region" description="Pro residues" evidence="7">
    <location>
        <begin position="174"/>
        <end position="183"/>
    </location>
</feature>
<feature type="compositionally biased region" description="Basic and acidic residues" evidence="7">
    <location>
        <begin position="241"/>
        <end position="252"/>
    </location>
</feature>
<dbReference type="OrthoDB" id="19141at2759"/>
<feature type="domain" description="GST C-terminal" evidence="8">
    <location>
        <begin position="8"/>
        <end position="174"/>
    </location>
</feature>
<evidence type="ECO:0000256" key="4">
    <source>
        <dbReference type="ARBA" id="ARBA00022884"/>
    </source>
</evidence>
<accession>A0A2P6V182</accession>
<feature type="domain" description="TRNA-binding" evidence="9">
    <location>
        <begin position="275"/>
        <end position="378"/>
    </location>
</feature>
<dbReference type="Proteomes" id="UP000239649">
    <property type="component" value="Unassembled WGS sequence"/>
</dbReference>
<dbReference type="GO" id="GO:0005737">
    <property type="term" value="C:cytoplasm"/>
    <property type="evidence" value="ECO:0007669"/>
    <property type="project" value="UniProtKB-SubCell"/>
</dbReference>
<dbReference type="GO" id="GO:0000049">
    <property type="term" value="F:tRNA binding"/>
    <property type="evidence" value="ECO:0007669"/>
    <property type="project" value="UniProtKB-UniRule"/>
</dbReference>
<dbReference type="GO" id="GO:0032991">
    <property type="term" value="C:protein-containing complex"/>
    <property type="evidence" value="ECO:0007669"/>
    <property type="project" value="UniProtKB-ARBA"/>
</dbReference>
<protein>
    <submittedName>
        <fullName evidence="10">Nucleic acid-binding</fullName>
    </submittedName>
</protein>
<evidence type="ECO:0000256" key="1">
    <source>
        <dbReference type="ARBA" id="ARBA00004496"/>
    </source>
</evidence>
<evidence type="ECO:0000256" key="7">
    <source>
        <dbReference type="SAM" id="MobiDB-lite"/>
    </source>
</evidence>
<evidence type="ECO:0000259" key="8">
    <source>
        <dbReference type="PROSITE" id="PS50405"/>
    </source>
</evidence>
<evidence type="ECO:0000259" key="9">
    <source>
        <dbReference type="PROSITE" id="PS50886"/>
    </source>
</evidence>
<name>A0A2P6V182_9CHLO</name>
<evidence type="ECO:0000313" key="10">
    <source>
        <dbReference type="EMBL" id="PSC67857.1"/>
    </source>
</evidence>
<dbReference type="InterPro" id="IPR036282">
    <property type="entry name" value="Glutathione-S-Trfase_C_sf"/>
</dbReference>
<keyword evidence="11" id="KW-1185">Reference proteome</keyword>
<dbReference type="SUPFAM" id="SSF50249">
    <property type="entry name" value="Nucleic acid-binding proteins"/>
    <property type="match status" value="1"/>
</dbReference>
<keyword evidence="4 6" id="KW-0694">RNA-binding</keyword>
<dbReference type="Pfam" id="PF21972">
    <property type="entry name" value="Arc1p_N_like"/>
    <property type="match status" value="1"/>
</dbReference>
<dbReference type="InterPro" id="IPR012340">
    <property type="entry name" value="NA-bd_OB-fold"/>
</dbReference>
<evidence type="ECO:0000256" key="5">
    <source>
        <dbReference type="ARBA" id="ARBA00022917"/>
    </source>
</evidence>
<keyword evidence="3 6" id="KW-0820">tRNA-binding</keyword>
<reference evidence="10 11" key="1">
    <citation type="journal article" date="2018" name="Plant J.">
        <title>Genome sequences of Chlorella sorokiniana UTEX 1602 and Micractinium conductrix SAG 241.80: implications to maltose excretion by a green alga.</title>
        <authorList>
            <person name="Arriola M.B."/>
            <person name="Velmurugan N."/>
            <person name="Zhang Y."/>
            <person name="Plunkett M.H."/>
            <person name="Hondzo H."/>
            <person name="Barney B.M."/>
        </authorList>
    </citation>
    <scope>NUCLEOTIDE SEQUENCE [LARGE SCALE GENOMIC DNA]</scope>
    <source>
        <strain evidence="10 11">SAG 241.80</strain>
    </source>
</reference>
<dbReference type="FunFam" id="2.40.50.140:FF:000047">
    <property type="entry name" value="tyrosine--tRNA ligase, cytoplasmic isoform X2"/>
    <property type="match status" value="1"/>
</dbReference>
<comment type="subcellular location">
    <subcellularLocation>
        <location evidence="1">Cytoplasm</location>
    </subcellularLocation>
</comment>
<dbReference type="CDD" id="cd10289">
    <property type="entry name" value="GST_C_AaRS_like"/>
    <property type="match status" value="1"/>
</dbReference>
<dbReference type="CDD" id="cd02799">
    <property type="entry name" value="tRNA_bind_EMAP-II_like"/>
    <property type="match status" value="1"/>
</dbReference>
<feature type="region of interest" description="Disordered" evidence="7">
    <location>
        <begin position="173"/>
        <end position="193"/>
    </location>
</feature>
<dbReference type="PANTHER" id="PTHR11586:SF33">
    <property type="entry name" value="AMINOACYL TRNA SYNTHASE COMPLEX-INTERACTING MULTIFUNCTIONAL PROTEIN 1"/>
    <property type="match status" value="1"/>
</dbReference>
<keyword evidence="5" id="KW-0648">Protein biosynthesis</keyword>
<evidence type="ECO:0000256" key="2">
    <source>
        <dbReference type="ARBA" id="ARBA00022490"/>
    </source>
</evidence>
<dbReference type="PANTHER" id="PTHR11586">
    <property type="entry name" value="TRNA-AMINOACYLATION COFACTOR ARC1 FAMILY MEMBER"/>
    <property type="match status" value="1"/>
</dbReference>
<evidence type="ECO:0000256" key="6">
    <source>
        <dbReference type="PROSITE-ProRule" id="PRU00209"/>
    </source>
</evidence>
<dbReference type="STRING" id="554055.A0A2P6V182"/>
<feature type="region of interest" description="Disordered" evidence="7">
    <location>
        <begin position="237"/>
        <end position="270"/>
    </location>
</feature>
<dbReference type="InterPro" id="IPR053836">
    <property type="entry name" value="Arc1-like_N"/>
</dbReference>
<dbReference type="InterPro" id="IPR051270">
    <property type="entry name" value="Tyrosine-tRNA_ligase_regulator"/>
</dbReference>
<dbReference type="PROSITE" id="PS50405">
    <property type="entry name" value="GST_CTER"/>
    <property type="match status" value="1"/>
</dbReference>
<dbReference type="InterPro" id="IPR010987">
    <property type="entry name" value="Glutathione-S-Trfase_C-like"/>
</dbReference>